<proteinExistence type="predicted"/>
<evidence type="ECO:0000313" key="5">
    <source>
        <dbReference type="EMBL" id="OYD09021.1"/>
    </source>
</evidence>
<dbReference type="Pfam" id="PF13921">
    <property type="entry name" value="Myb_DNA-bind_6"/>
    <property type="match status" value="1"/>
</dbReference>
<evidence type="ECO:0000256" key="1">
    <source>
        <dbReference type="SAM" id="Coils"/>
    </source>
</evidence>
<dbReference type="PANTHER" id="PTHR41302:SF2">
    <property type="entry name" value="PRESPORE SPECIFIC TRANSCRIPTIONAL ACTIVATOR RSFA"/>
    <property type="match status" value="1"/>
</dbReference>
<dbReference type="InterPro" id="IPR017930">
    <property type="entry name" value="Myb_dom"/>
</dbReference>
<feature type="region of interest" description="Disordered" evidence="2">
    <location>
        <begin position="164"/>
        <end position="199"/>
    </location>
</feature>
<dbReference type="Gene3D" id="1.10.10.60">
    <property type="entry name" value="Homeodomain-like"/>
    <property type="match status" value="1"/>
</dbReference>
<dbReference type="RefSeq" id="WP_094263369.1">
    <property type="nucleotide sequence ID" value="NZ_NOWF01000002.1"/>
</dbReference>
<name>A0A235B9S9_9BACL</name>
<dbReference type="OrthoDB" id="2845592at2"/>
<dbReference type="PANTHER" id="PTHR41302">
    <property type="entry name" value="PRESPORE-SPECIFIC TRANSCRIPTIONAL REGULATOR RSFA-RELATED"/>
    <property type="match status" value="1"/>
</dbReference>
<dbReference type="InterPro" id="IPR001005">
    <property type="entry name" value="SANT/Myb"/>
</dbReference>
<keyword evidence="1" id="KW-0175">Coiled coil</keyword>
<dbReference type="InterPro" id="IPR014243">
    <property type="entry name" value="RsfA-like"/>
</dbReference>
<evidence type="ECO:0000259" key="4">
    <source>
        <dbReference type="PROSITE" id="PS51294"/>
    </source>
</evidence>
<dbReference type="EMBL" id="NOWF01000002">
    <property type="protein sequence ID" value="OYD09021.1"/>
    <property type="molecule type" value="Genomic_DNA"/>
</dbReference>
<dbReference type="SUPFAM" id="SSF46689">
    <property type="entry name" value="Homeodomain-like"/>
    <property type="match status" value="1"/>
</dbReference>
<dbReference type="InterPro" id="IPR009057">
    <property type="entry name" value="Homeodomain-like_sf"/>
</dbReference>
<dbReference type="AlphaFoldDB" id="A0A235B9S9"/>
<keyword evidence="6" id="KW-1185">Reference proteome</keyword>
<comment type="caution">
    <text evidence="5">The sequence shown here is derived from an EMBL/GenBank/DDBJ whole genome shotgun (WGS) entry which is preliminary data.</text>
</comment>
<evidence type="ECO:0000256" key="2">
    <source>
        <dbReference type="SAM" id="MobiDB-lite"/>
    </source>
</evidence>
<feature type="compositionally biased region" description="Basic and acidic residues" evidence="2">
    <location>
        <begin position="177"/>
        <end position="187"/>
    </location>
</feature>
<organism evidence="5 6">
    <name type="scientific">Paludifilum halophilum</name>
    <dbReference type="NCBI Taxonomy" id="1642702"/>
    <lineage>
        <taxon>Bacteria</taxon>
        <taxon>Bacillati</taxon>
        <taxon>Bacillota</taxon>
        <taxon>Bacilli</taxon>
        <taxon>Bacillales</taxon>
        <taxon>Thermoactinomycetaceae</taxon>
        <taxon>Paludifilum</taxon>
    </lineage>
</organism>
<feature type="domain" description="HTH myb-type" evidence="4">
    <location>
        <begin position="1"/>
        <end position="58"/>
    </location>
</feature>
<feature type="domain" description="Myb-like" evidence="3">
    <location>
        <begin position="1"/>
        <end position="54"/>
    </location>
</feature>
<evidence type="ECO:0000259" key="3">
    <source>
        <dbReference type="PROSITE" id="PS50090"/>
    </source>
</evidence>
<feature type="coiled-coil region" evidence="1">
    <location>
        <begin position="84"/>
        <end position="132"/>
    </location>
</feature>
<dbReference type="PROSITE" id="PS51294">
    <property type="entry name" value="HTH_MYB"/>
    <property type="match status" value="1"/>
</dbReference>
<protein>
    <submittedName>
        <fullName evidence="5">Uncharacterized protein</fullName>
    </submittedName>
</protein>
<gene>
    <name evidence="5" type="ORF">CHM34_04405</name>
</gene>
<dbReference type="SMART" id="SM00717">
    <property type="entry name" value="SANT"/>
    <property type="match status" value="1"/>
</dbReference>
<evidence type="ECO:0000313" key="6">
    <source>
        <dbReference type="Proteomes" id="UP000215459"/>
    </source>
</evidence>
<reference evidence="5 6" key="1">
    <citation type="submission" date="2017-07" db="EMBL/GenBank/DDBJ databases">
        <title>The genome sequence of Paludifilum halophilum highlights mechanisms for microbial adaptation to high salt environemnts.</title>
        <authorList>
            <person name="Belbahri L."/>
        </authorList>
    </citation>
    <scope>NUCLEOTIDE SEQUENCE [LARGE SCALE GENOMIC DNA]</scope>
    <source>
        <strain evidence="5 6">DSM 102817</strain>
    </source>
</reference>
<sequence length="199" mass="23212">MKGRSWTEEEDRFLAEQVLQSIREGGNQLDAFERVARKIGRTPGACGFRWNAVVRKKQAEAFNQAKKQRVASHLKKKKATAFSLKNLIRQLRAFDREYRADREAIQRLERQLKKKERQLRGVAEENRRLKEEWEAYHSFQNDIKDRYAHLLKLLQSAGALIRQEEPEANGPTEVEIEVNHPPEEEVRGSSVDTDWETGS</sequence>
<accession>A0A235B9S9</accession>
<feature type="compositionally biased region" description="Polar residues" evidence="2">
    <location>
        <begin position="190"/>
        <end position="199"/>
    </location>
</feature>
<dbReference type="PROSITE" id="PS50090">
    <property type="entry name" value="MYB_LIKE"/>
    <property type="match status" value="1"/>
</dbReference>
<dbReference type="Proteomes" id="UP000215459">
    <property type="component" value="Unassembled WGS sequence"/>
</dbReference>